<keyword evidence="1" id="KW-0812">Transmembrane</keyword>
<evidence type="ECO:0000313" key="2">
    <source>
        <dbReference type="EMBL" id="GAI95799.1"/>
    </source>
</evidence>
<keyword evidence="1" id="KW-0472">Membrane</keyword>
<protein>
    <submittedName>
        <fullName evidence="2">Uncharacterized protein</fullName>
    </submittedName>
</protein>
<keyword evidence="1" id="KW-1133">Transmembrane helix</keyword>
<proteinExistence type="predicted"/>
<name>X1UTX4_9ZZZZ</name>
<comment type="caution">
    <text evidence="2">The sequence shown here is derived from an EMBL/GenBank/DDBJ whole genome shotgun (WGS) entry which is preliminary data.</text>
</comment>
<gene>
    <name evidence="2" type="ORF">S12H4_29233</name>
</gene>
<evidence type="ECO:0000256" key="1">
    <source>
        <dbReference type="SAM" id="Phobius"/>
    </source>
</evidence>
<dbReference type="AlphaFoldDB" id="X1UTX4"/>
<dbReference type="EMBL" id="BARW01016842">
    <property type="protein sequence ID" value="GAI95799.1"/>
    <property type="molecule type" value="Genomic_DNA"/>
</dbReference>
<feature type="transmembrane region" description="Helical" evidence="1">
    <location>
        <begin position="53"/>
        <end position="72"/>
    </location>
</feature>
<organism evidence="2">
    <name type="scientific">marine sediment metagenome</name>
    <dbReference type="NCBI Taxonomy" id="412755"/>
    <lineage>
        <taxon>unclassified sequences</taxon>
        <taxon>metagenomes</taxon>
        <taxon>ecological metagenomes</taxon>
    </lineage>
</organism>
<reference evidence="2" key="1">
    <citation type="journal article" date="2014" name="Front. Microbiol.">
        <title>High frequency of phylogenetically diverse reductive dehalogenase-homologous genes in deep subseafloor sedimentary metagenomes.</title>
        <authorList>
            <person name="Kawai M."/>
            <person name="Futagami T."/>
            <person name="Toyoda A."/>
            <person name="Takaki Y."/>
            <person name="Nishi S."/>
            <person name="Hori S."/>
            <person name="Arai W."/>
            <person name="Tsubouchi T."/>
            <person name="Morono Y."/>
            <person name="Uchiyama I."/>
            <person name="Ito T."/>
            <person name="Fujiyama A."/>
            <person name="Inagaki F."/>
            <person name="Takami H."/>
        </authorList>
    </citation>
    <scope>NUCLEOTIDE SEQUENCE</scope>
    <source>
        <strain evidence="2">Expedition CK06-06</strain>
    </source>
</reference>
<accession>X1UTX4</accession>
<sequence>MFNIKVKHADEKQARINMLIYVDTLHEAEILTLKYLQRLYDSRYIKIAHEHDLIYNIYIGSTLIGTVAITLGD</sequence>